<dbReference type="RefSeq" id="WP_255845482.1">
    <property type="nucleotide sequence ID" value="NZ_CP094358.1"/>
</dbReference>
<feature type="domain" description="Lipid/polyisoprenoid-binding YceI-like" evidence="2">
    <location>
        <begin position="23"/>
        <end position="184"/>
    </location>
</feature>
<evidence type="ECO:0000259" key="2">
    <source>
        <dbReference type="SMART" id="SM00867"/>
    </source>
</evidence>
<organism evidence="3 4">
    <name type="scientific">Abyssalbus ytuae</name>
    <dbReference type="NCBI Taxonomy" id="2926907"/>
    <lineage>
        <taxon>Bacteria</taxon>
        <taxon>Pseudomonadati</taxon>
        <taxon>Bacteroidota</taxon>
        <taxon>Flavobacteriia</taxon>
        <taxon>Flavobacteriales</taxon>
        <taxon>Flavobacteriaceae</taxon>
        <taxon>Abyssalbus</taxon>
    </lineage>
</organism>
<dbReference type="Pfam" id="PF04264">
    <property type="entry name" value="YceI"/>
    <property type="match status" value="1"/>
</dbReference>
<keyword evidence="1" id="KW-0732">Signal</keyword>
<dbReference type="InterPro" id="IPR036761">
    <property type="entry name" value="TTHA0802/YceI-like_sf"/>
</dbReference>
<dbReference type="AlphaFoldDB" id="A0A9E7D0Z4"/>
<evidence type="ECO:0000256" key="1">
    <source>
        <dbReference type="SAM" id="SignalP"/>
    </source>
</evidence>
<feature type="signal peptide" evidence="1">
    <location>
        <begin position="1"/>
        <end position="21"/>
    </location>
</feature>
<sequence>MKQLIYTFVLLLFSVPSMMEAQNLVLDPSSKLSVSGTSTLHDWECNVEKFNGKVVCTFENGEIADISDFKFDFEVTSLDSGKNGMDKKMYEALKESSFPEISYEFKSVKIDEKGNATFTGTMFIAGVKKEFTTPVKITCNAGDVRLTGKKSFNLSDFNIEAPTALLGTIKTGEEVTIHYDVKLNKVN</sequence>
<dbReference type="KEGG" id="fbm:MQE35_06100"/>
<dbReference type="Gene3D" id="2.40.128.110">
    <property type="entry name" value="Lipid/polyisoprenoid-binding, YceI-like"/>
    <property type="match status" value="1"/>
</dbReference>
<name>A0A9E7D0Z4_9FLAO</name>
<dbReference type="SMART" id="SM00867">
    <property type="entry name" value="YceI"/>
    <property type="match status" value="1"/>
</dbReference>
<keyword evidence="4" id="KW-1185">Reference proteome</keyword>
<reference evidence="3" key="1">
    <citation type="submission" date="2022-03" db="EMBL/GenBank/DDBJ databases">
        <title>Description of Abyssus ytuae gen. nov., sp. nov., a novel member of the family Flavobacteriaceae isolated from the sediment of Mariana Trench.</title>
        <authorList>
            <person name="Zhang J."/>
            <person name="Xu X."/>
        </authorList>
    </citation>
    <scope>NUCLEOTIDE SEQUENCE</scope>
    <source>
        <strain evidence="3">MT3330</strain>
    </source>
</reference>
<dbReference type="SUPFAM" id="SSF101874">
    <property type="entry name" value="YceI-like"/>
    <property type="match status" value="1"/>
</dbReference>
<protein>
    <submittedName>
        <fullName evidence="3">YceI family protein</fullName>
    </submittedName>
</protein>
<gene>
    <name evidence="3" type="ORF">MQE35_06100</name>
</gene>
<proteinExistence type="predicted"/>
<dbReference type="EMBL" id="CP094358">
    <property type="protein sequence ID" value="UOB18865.1"/>
    <property type="molecule type" value="Genomic_DNA"/>
</dbReference>
<evidence type="ECO:0000313" key="3">
    <source>
        <dbReference type="EMBL" id="UOB18865.1"/>
    </source>
</evidence>
<feature type="chain" id="PRO_5039199646" evidence="1">
    <location>
        <begin position="22"/>
        <end position="187"/>
    </location>
</feature>
<evidence type="ECO:0000313" key="4">
    <source>
        <dbReference type="Proteomes" id="UP000831290"/>
    </source>
</evidence>
<dbReference type="Proteomes" id="UP000831290">
    <property type="component" value="Chromosome"/>
</dbReference>
<dbReference type="InterPro" id="IPR007372">
    <property type="entry name" value="Lipid/polyisoprenoid-bd_YceI"/>
</dbReference>
<accession>A0A9E7D0Z4</accession>